<evidence type="ECO:0000313" key="7">
    <source>
        <dbReference type="Proteomes" id="UP000030747"/>
    </source>
</evidence>
<evidence type="ECO:0000313" key="6">
    <source>
        <dbReference type="EMBL" id="CDJ43241.1"/>
    </source>
</evidence>
<dbReference type="PANTHER" id="PTHR45973:SF9">
    <property type="entry name" value="LEUCINE-RICH REPEAT-CONTAINING PROTEIN 46"/>
    <property type="match status" value="1"/>
</dbReference>
<name>U6KZ45_EIMTE</name>
<accession>U6KZ45</accession>
<dbReference type="AlphaFoldDB" id="U6KZ45"/>
<dbReference type="Gene3D" id="3.80.10.10">
    <property type="entry name" value="Ribonuclease Inhibitor"/>
    <property type="match status" value="1"/>
</dbReference>
<keyword evidence="7" id="KW-1185">Reference proteome</keyword>
<reference evidence="6" key="1">
    <citation type="submission" date="2013-10" db="EMBL/GenBank/DDBJ databases">
        <title>Genomic analysis of the causative agents of coccidiosis in chickens.</title>
        <authorList>
            <person name="Reid A.J."/>
            <person name="Blake D."/>
            <person name="Billington K."/>
            <person name="Browne H."/>
            <person name="Dunn M."/>
            <person name="Hung S."/>
            <person name="Kawahara F."/>
            <person name="Miranda-Saavedra D."/>
            <person name="Mourier T."/>
            <person name="Nagra H."/>
            <person name="Otto T.D."/>
            <person name="Rawlings N."/>
            <person name="Sanchez A."/>
            <person name="Sanders M."/>
            <person name="Subramaniam C."/>
            <person name="Tay Y."/>
            <person name="Dear P."/>
            <person name="Doerig C."/>
            <person name="Gruber A."/>
            <person name="Parkinson J."/>
            <person name="Shirley M."/>
            <person name="Wan K.L."/>
            <person name="Berriman M."/>
            <person name="Tomley F."/>
            <person name="Pain A."/>
        </authorList>
    </citation>
    <scope>NUCLEOTIDE SEQUENCE [LARGE SCALE GENOMIC DNA]</scope>
    <source>
        <strain evidence="6">Houghton</strain>
    </source>
</reference>
<evidence type="ECO:0000256" key="3">
    <source>
        <dbReference type="ARBA" id="ARBA00022737"/>
    </source>
</evidence>
<organism evidence="6 7">
    <name type="scientific">Eimeria tenella</name>
    <name type="common">Coccidian parasite</name>
    <dbReference type="NCBI Taxonomy" id="5802"/>
    <lineage>
        <taxon>Eukaryota</taxon>
        <taxon>Sar</taxon>
        <taxon>Alveolata</taxon>
        <taxon>Apicomplexa</taxon>
        <taxon>Conoidasida</taxon>
        <taxon>Coccidia</taxon>
        <taxon>Eucoccidiorida</taxon>
        <taxon>Eimeriorina</taxon>
        <taxon>Eimeriidae</taxon>
        <taxon>Eimeria</taxon>
    </lineage>
</organism>
<dbReference type="OrthoDB" id="1904536at2759"/>
<dbReference type="InterPro" id="IPR025875">
    <property type="entry name" value="Leu-rich_rpt_4"/>
</dbReference>
<reference evidence="6" key="2">
    <citation type="submission" date="2013-10" db="EMBL/GenBank/DDBJ databases">
        <authorList>
            <person name="Aslett M."/>
        </authorList>
    </citation>
    <scope>NUCLEOTIDE SEQUENCE [LARGE SCALE GENOMIC DNA]</scope>
    <source>
        <strain evidence="6">Houghton</strain>
    </source>
</reference>
<evidence type="ECO:0000256" key="2">
    <source>
        <dbReference type="ARBA" id="ARBA00022614"/>
    </source>
</evidence>
<keyword evidence="5" id="KW-0966">Cell projection</keyword>
<dbReference type="GeneID" id="25250926"/>
<dbReference type="Pfam" id="PF12799">
    <property type="entry name" value="LRR_4"/>
    <property type="match status" value="1"/>
</dbReference>
<proteinExistence type="predicted"/>
<dbReference type="PANTHER" id="PTHR45973">
    <property type="entry name" value="PROTEIN PHOSPHATASE 1 REGULATORY SUBUNIT SDS22-RELATED"/>
    <property type="match status" value="1"/>
</dbReference>
<evidence type="ECO:0000256" key="1">
    <source>
        <dbReference type="ARBA" id="ARBA00004138"/>
    </source>
</evidence>
<protein>
    <submittedName>
        <fullName evidence="6">Leucine rich repeat protein, putative</fullName>
    </submittedName>
</protein>
<evidence type="ECO:0000256" key="4">
    <source>
        <dbReference type="ARBA" id="ARBA00023069"/>
    </source>
</evidence>
<dbReference type="VEuPathDB" id="ToxoDB:ETH_00008620"/>
<gene>
    <name evidence="6" type="ORF">ETH_00008620</name>
</gene>
<dbReference type="EMBL" id="HG675758">
    <property type="protein sequence ID" value="CDJ43241.1"/>
    <property type="molecule type" value="Genomic_DNA"/>
</dbReference>
<sequence>MGEMTSAALSALLREKPKVYYRTAALNSVLYVHRRGFSSLGGLEGFSGLKALYADGNGLCLNENCIRSISGLSPLKDLRVLNLSNNFINDLSGLEGCCPLLETLHLGSNQLEDSKLNPILGFRVLAVLDLSNNRIQKEESIMAFKQIKQLKVLYMQRNPVVSLMAHYRQRTIVSLETLTFLDEAPVKETDRRVAAAFVAGGAAAAAAAAAAIRQEKQAQRLRAMQEFKRMCEEARRAANVQTNDRQAAAAAAVAAAASSSSSSSSSSQKQ</sequence>
<keyword evidence="2" id="KW-0433">Leucine-rich repeat</keyword>
<dbReference type="Proteomes" id="UP000030747">
    <property type="component" value="Unassembled WGS sequence"/>
</dbReference>
<dbReference type="InterPro" id="IPR050576">
    <property type="entry name" value="Cilia_flagella_integrity"/>
</dbReference>
<keyword evidence="3" id="KW-0677">Repeat</keyword>
<dbReference type="RefSeq" id="XP_013233991.1">
    <property type="nucleotide sequence ID" value="XM_013378537.1"/>
</dbReference>
<dbReference type="InterPro" id="IPR032675">
    <property type="entry name" value="LRR_dom_sf"/>
</dbReference>
<dbReference type="PROSITE" id="PS51450">
    <property type="entry name" value="LRR"/>
    <property type="match status" value="1"/>
</dbReference>
<dbReference type="InterPro" id="IPR001611">
    <property type="entry name" value="Leu-rich_rpt"/>
</dbReference>
<dbReference type="SUPFAM" id="SSF52058">
    <property type="entry name" value="L domain-like"/>
    <property type="match status" value="1"/>
</dbReference>
<keyword evidence="4" id="KW-0969">Cilium</keyword>
<evidence type="ECO:0000256" key="5">
    <source>
        <dbReference type="ARBA" id="ARBA00023273"/>
    </source>
</evidence>
<dbReference type="OMA" id="HNCIEDE"/>
<dbReference type="VEuPathDB" id="ToxoDB:ETH2_1441300"/>
<comment type="subcellular location">
    <subcellularLocation>
        <location evidence="1">Cell projection</location>
        <location evidence="1">Cilium</location>
    </subcellularLocation>
</comment>